<gene>
    <name evidence="2" type="ORF">CSIM01_09150</name>
</gene>
<comment type="caution">
    <text evidence="2">The sequence shown here is derived from an EMBL/GenBank/DDBJ whole genome shotgun (WGS) entry which is preliminary data.</text>
</comment>
<evidence type="ECO:0000313" key="3">
    <source>
        <dbReference type="Proteomes" id="UP000070328"/>
    </source>
</evidence>
<reference evidence="2 3" key="1">
    <citation type="submission" date="2014-02" db="EMBL/GenBank/DDBJ databases">
        <title>The genome sequence of Colletotrichum simmondsii CBS122122.</title>
        <authorList>
            <person name="Baroncelli R."/>
            <person name="Thon M.R."/>
        </authorList>
    </citation>
    <scope>NUCLEOTIDE SEQUENCE [LARGE SCALE GENOMIC DNA]</scope>
    <source>
        <strain evidence="2 3">CBS122122</strain>
    </source>
</reference>
<evidence type="ECO:0000256" key="1">
    <source>
        <dbReference type="SAM" id="MobiDB-lite"/>
    </source>
</evidence>
<feature type="region of interest" description="Disordered" evidence="1">
    <location>
        <begin position="209"/>
        <end position="231"/>
    </location>
</feature>
<feature type="compositionally biased region" description="Polar residues" evidence="1">
    <location>
        <begin position="210"/>
        <end position="231"/>
    </location>
</feature>
<accession>A0A135TWL5</accession>
<evidence type="ECO:0000313" key="2">
    <source>
        <dbReference type="EMBL" id="KXH52569.1"/>
    </source>
</evidence>
<keyword evidence="3" id="KW-1185">Reference proteome</keyword>
<sequence>MPPACARQGNETDDINPASNRARPVAIDQQSNTKNTSCPRVCHASRTLGSGDGLGIAAQGWGIISAPQKPAVPALSFFRTSGAYFRPVTEHYTRWSAIATHQKVRFKDSLRGAIAALSSPPQFDFSQLHRQGLSPPPNFGGFGGGSDSAGVAASVCADLDKVTGKIKRDSSLPWCAPGVLQGVSPSQVRRGPLARHGFIPTAVTSGILISPQSTRPSDITQSTERSISSDV</sequence>
<protein>
    <submittedName>
        <fullName evidence="2">Uncharacterized protein</fullName>
    </submittedName>
</protein>
<name>A0A135TWL5_9PEZI</name>
<dbReference type="EMBL" id="JFBX01000040">
    <property type="protein sequence ID" value="KXH52569.1"/>
    <property type="molecule type" value="Genomic_DNA"/>
</dbReference>
<proteinExistence type="predicted"/>
<feature type="region of interest" description="Disordered" evidence="1">
    <location>
        <begin position="1"/>
        <end position="38"/>
    </location>
</feature>
<dbReference type="AlphaFoldDB" id="A0A135TWL5"/>
<feature type="compositionally biased region" description="Polar residues" evidence="1">
    <location>
        <begin position="28"/>
        <end position="38"/>
    </location>
</feature>
<dbReference type="Proteomes" id="UP000070328">
    <property type="component" value="Unassembled WGS sequence"/>
</dbReference>
<organism evidence="2 3">
    <name type="scientific">Colletotrichum simmondsii</name>
    <dbReference type="NCBI Taxonomy" id="703756"/>
    <lineage>
        <taxon>Eukaryota</taxon>
        <taxon>Fungi</taxon>
        <taxon>Dikarya</taxon>
        <taxon>Ascomycota</taxon>
        <taxon>Pezizomycotina</taxon>
        <taxon>Sordariomycetes</taxon>
        <taxon>Hypocreomycetidae</taxon>
        <taxon>Glomerellales</taxon>
        <taxon>Glomerellaceae</taxon>
        <taxon>Colletotrichum</taxon>
        <taxon>Colletotrichum acutatum species complex</taxon>
    </lineage>
</organism>